<dbReference type="Pfam" id="PF02826">
    <property type="entry name" value="2-Hacid_dh_C"/>
    <property type="match status" value="1"/>
</dbReference>
<dbReference type="Proteomes" id="UP000886881">
    <property type="component" value="Unassembled WGS sequence"/>
</dbReference>
<dbReference type="Gene3D" id="3.40.50.720">
    <property type="entry name" value="NAD(P)-binding Rossmann-like Domain"/>
    <property type="match status" value="2"/>
</dbReference>
<evidence type="ECO:0000313" key="8">
    <source>
        <dbReference type="Proteomes" id="UP000886881"/>
    </source>
</evidence>
<dbReference type="PANTHER" id="PTHR43761:SF1">
    <property type="entry name" value="D-ISOMER SPECIFIC 2-HYDROXYACID DEHYDROGENASE CATALYTIC DOMAIN-CONTAINING PROTEIN-RELATED"/>
    <property type="match status" value="1"/>
</dbReference>
<organism evidence="7 8">
    <name type="scientific">Candidatus Cryptobacteroides merdipullorum</name>
    <dbReference type="NCBI Taxonomy" id="2840771"/>
    <lineage>
        <taxon>Bacteria</taxon>
        <taxon>Pseudomonadati</taxon>
        <taxon>Bacteroidota</taxon>
        <taxon>Bacteroidia</taxon>
        <taxon>Bacteroidales</taxon>
        <taxon>Candidatus Cryptobacteroides</taxon>
    </lineage>
</organism>
<sequence length="299" mass="32856">MFRKIVAIENILISPAAEKELDRFAASVKLYRDSPASDEETIRRIGDADCVLVSFKTAISRRVIEACPGIKYIGMCCTLYSERSCNVDIAAARERGIRVCGVRDYGDEGVVEYAVSELVRFLHGFGGDCWKRGRCELGGMTVGIIGLGVTGLMCARAFSFFGSEVRYFSRTRKAEAEAEGIAYMELDELLSACDAVITTLPRNTILLHREQFGILGNGKILMNTSIGPTFDTEALKEWLDANPDSRYFCDGTGMGTLQKELEGFSNVIYTPVVAGSSRQSTERLSRKVLANIEAFLAAD</sequence>
<evidence type="ECO:0000259" key="5">
    <source>
        <dbReference type="Pfam" id="PF00389"/>
    </source>
</evidence>
<dbReference type="EMBL" id="DVLC01000035">
    <property type="protein sequence ID" value="HIT46590.1"/>
    <property type="molecule type" value="Genomic_DNA"/>
</dbReference>
<dbReference type="AlphaFoldDB" id="A0A9D1GLY2"/>
<reference evidence="7" key="1">
    <citation type="submission" date="2020-10" db="EMBL/GenBank/DDBJ databases">
        <authorList>
            <person name="Gilroy R."/>
        </authorList>
    </citation>
    <scope>NUCLEOTIDE SEQUENCE</scope>
    <source>
        <strain evidence="7">ChiHecec2B26-709</strain>
    </source>
</reference>
<dbReference type="Pfam" id="PF00389">
    <property type="entry name" value="2-Hacid_dh"/>
    <property type="match status" value="1"/>
</dbReference>
<dbReference type="InterPro" id="IPR036291">
    <property type="entry name" value="NAD(P)-bd_dom_sf"/>
</dbReference>
<gene>
    <name evidence="7" type="ORF">IAC35_01880</name>
</gene>
<comment type="similarity">
    <text evidence="1 4">Belongs to the D-isomer specific 2-hydroxyacid dehydrogenase family.</text>
</comment>
<dbReference type="GO" id="GO:0016616">
    <property type="term" value="F:oxidoreductase activity, acting on the CH-OH group of donors, NAD or NADP as acceptor"/>
    <property type="evidence" value="ECO:0007669"/>
    <property type="project" value="InterPro"/>
</dbReference>
<dbReference type="SUPFAM" id="SSF52283">
    <property type="entry name" value="Formate/glycerate dehydrogenase catalytic domain-like"/>
    <property type="match status" value="1"/>
</dbReference>
<accession>A0A9D1GLY2</accession>
<evidence type="ECO:0000256" key="3">
    <source>
        <dbReference type="ARBA" id="ARBA00023027"/>
    </source>
</evidence>
<feature type="domain" description="D-isomer specific 2-hydroxyacid dehydrogenase NAD-binding" evidence="6">
    <location>
        <begin position="136"/>
        <end position="273"/>
    </location>
</feature>
<evidence type="ECO:0000256" key="1">
    <source>
        <dbReference type="ARBA" id="ARBA00005854"/>
    </source>
</evidence>
<feature type="domain" description="D-isomer specific 2-hydroxyacid dehydrogenase catalytic" evidence="5">
    <location>
        <begin position="13"/>
        <end position="297"/>
    </location>
</feature>
<protein>
    <submittedName>
        <fullName evidence="7">Dihydrofolate reductase</fullName>
    </submittedName>
</protein>
<comment type="caution">
    <text evidence="7">The sequence shown here is derived from an EMBL/GenBank/DDBJ whole genome shotgun (WGS) entry which is preliminary data.</text>
</comment>
<keyword evidence="2 4" id="KW-0560">Oxidoreductase</keyword>
<dbReference type="InterPro" id="IPR050418">
    <property type="entry name" value="D-iso_2-hydroxyacid_DH_PdxB"/>
</dbReference>
<dbReference type="GO" id="GO:0051287">
    <property type="term" value="F:NAD binding"/>
    <property type="evidence" value="ECO:0007669"/>
    <property type="project" value="InterPro"/>
</dbReference>
<keyword evidence="3" id="KW-0520">NAD</keyword>
<evidence type="ECO:0000313" key="7">
    <source>
        <dbReference type="EMBL" id="HIT46590.1"/>
    </source>
</evidence>
<dbReference type="InterPro" id="IPR006140">
    <property type="entry name" value="D-isomer_DH_NAD-bd"/>
</dbReference>
<evidence type="ECO:0000259" key="6">
    <source>
        <dbReference type="Pfam" id="PF02826"/>
    </source>
</evidence>
<proteinExistence type="inferred from homology"/>
<name>A0A9D1GLY2_9BACT</name>
<dbReference type="PANTHER" id="PTHR43761">
    <property type="entry name" value="D-ISOMER SPECIFIC 2-HYDROXYACID DEHYDROGENASE FAMILY PROTEIN (AFU_ORTHOLOGUE AFUA_1G13630)"/>
    <property type="match status" value="1"/>
</dbReference>
<evidence type="ECO:0000256" key="4">
    <source>
        <dbReference type="RuleBase" id="RU003719"/>
    </source>
</evidence>
<reference evidence="7" key="2">
    <citation type="journal article" date="2021" name="PeerJ">
        <title>Extensive microbial diversity within the chicken gut microbiome revealed by metagenomics and culture.</title>
        <authorList>
            <person name="Gilroy R."/>
            <person name="Ravi A."/>
            <person name="Getino M."/>
            <person name="Pursley I."/>
            <person name="Horton D.L."/>
            <person name="Alikhan N.F."/>
            <person name="Baker D."/>
            <person name="Gharbi K."/>
            <person name="Hall N."/>
            <person name="Watson M."/>
            <person name="Adriaenssens E.M."/>
            <person name="Foster-Nyarko E."/>
            <person name="Jarju S."/>
            <person name="Secka A."/>
            <person name="Antonio M."/>
            <person name="Oren A."/>
            <person name="Chaudhuri R.R."/>
            <person name="La Ragione R."/>
            <person name="Hildebrand F."/>
            <person name="Pallen M.J."/>
        </authorList>
    </citation>
    <scope>NUCLEOTIDE SEQUENCE</scope>
    <source>
        <strain evidence="7">ChiHecec2B26-709</strain>
    </source>
</reference>
<evidence type="ECO:0000256" key="2">
    <source>
        <dbReference type="ARBA" id="ARBA00023002"/>
    </source>
</evidence>
<dbReference type="SUPFAM" id="SSF51735">
    <property type="entry name" value="NAD(P)-binding Rossmann-fold domains"/>
    <property type="match status" value="1"/>
</dbReference>
<dbReference type="InterPro" id="IPR006139">
    <property type="entry name" value="D-isomer_2_OHA_DH_cat_dom"/>
</dbReference>